<gene>
    <name evidence="8" type="primary">rmuC</name>
    <name evidence="8" type="ORF">KK488_02170</name>
</gene>
<feature type="region of interest" description="Disordered" evidence="7">
    <location>
        <begin position="458"/>
        <end position="478"/>
    </location>
</feature>
<keyword evidence="4 6" id="KW-0175">Coiled coil</keyword>
<organism evidence="8 9">
    <name type="scientific">Sphingobium nicotianae</name>
    <dbReference type="NCBI Taxonomy" id="2782607"/>
    <lineage>
        <taxon>Bacteria</taxon>
        <taxon>Pseudomonadati</taxon>
        <taxon>Pseudomonadota</taxon>
        <taxon>Alphaproteobacteria</taxon>
        <taxon>Sphingomonadales</taxon>
        <taxon>Sphingomonadaceae</taxon>
        <taxon>Sphingobium</taxon>
    </lineage>
</organism>
<feature type="compositionally biased region" description="Low complexity" evidence="7">
    <location>
        <begin position="466"/>
        <end position="478"/>
    </location>
</feature>
<dbReference type="PANTHER" id="PTHR30563">
    <property type="entry name" value="DNA RECOMBINATION PROTEIN RMUC"/>
    <property type="match status" value="1"/>
</dbReference>
<name>A0A9X1AJD0_9SPHN</name>
<evidence type="ECO:0000256" key="7">
    <source>
        <dbReference type="SAM" id="MobiDB-lite"/>
    </source>
</evidence>
<dbReference type="GO" id="GO:0006310">
    <property type="term" value="P:DNA recombination"/>
    <property type="evidence" value="ECO:0007669"/>
    <property type="project" value="UniProtKB-KW"/>
</dbReference>
<evidence type="ECO:0000256" key="6">
    <source>
        <dbReference type="SAM" id="Coils"/>
    </source>
</evidence>
<dbReference type="PANTHER" id="PTHR30563:SF0">
    <property type="entry name" value="DNA RECOMBINATION PROTEIN RMUC"/>
    <property type="match status" value="1"/>
</dbReference>
<evidence type="ECO:0000256" key="2">
    <source>
        <dbReference type="ARBA" id="ARBA00009840"/>
    </source>
</evidence>
<feature type="coiled-coil region" evidence="6">
    <location>
        <begin position="66"/>
        <end position="118"/>
    </location>
</feature>
<evidence type="ECO:0000256" key="5">
    <source>
        <dbReference type="ARBA" id="ARBA00023172"/>
    </source>
</evidence>
<dbReference type="EMBL" id="JAHGAW010000001">
    <property type="protein sequence ID" value="MBT2185746.1"/>
    <property type="molecule type" value="Genomic_DNA"/>
</dbReference>
<dbReference type="Pfam" id="PF02646">
    <property type="entry name" value="RmuC"/>
    <property type="match status" value="1"/>
</dbReference>
<comment type="caution">
    <text evidence="8">The sequence shown here is derived from an EMBL/GenBank/DDBJ whole genome shotgun (WGS) entry which is preliminary data.</text>
</comment>
<sequence length="478" mass="52650">MSPLALSLIFAATLVGLLAGWLIRARMAAPVEAERRALADRLATVEEMRTAAIRDLFVAQERAGQADELRTKLELTTAAREQAERTLAAIRADHAARTEGFEAQIKALNEAREQLSAQFSETAGKLLGEAQRALIERADHRFNQAHEKSEASLKALLQPVETTLKRYEEGLGRVEKERVDSYAALRESIELVRSGQGQVRDETQRLVNALRSSPKARGRWGEQSLHNLLEQAGLSEHIDYLREVSVDTEDGRLRPDVIVRLPGGRELIIDAKCSLNAYQDASEAADDTARLGHLRAHAAAIRLHAQQLGAKDYWTRFGKAADYVVMFIPGEHFLSAALEQDAALWEWAFERRVLLATPTNLIAITRTVASVWRQEKLAEQAQAIGVLGKEMYERLSVAAGHLSALGRSLNGSVGHYNRFVSSFENRVLVTGRRFKELSVETGSREIDAMEPVEALARLPELGSGEGAAPANDASEAAE</sequence>
<evidence type="ECO:0000313" key="8">
    <source>
        <dbReference type="EMBL" id="MBT2185746.1"/>
    </source>
</evidence>
<comment type="function">
    <text evidence="1">Involved in DNA recombination.</text>
</comment>
<keyword evidence="9" id="KW-1185">Reference proteome</keyword>
<proteinExistence type="inferred from homology"/>
<keyword evidence="5" id="KW-0233">DNA recombination</keyword>
<evidence type="ECO:0000313" key="9">
    <source>
        <dbReference type="Proteomes" id="UP001138757"/>
    </source>
</evidence>
<reference evidence="8" key="1">
    <citation type="submission" date="2021-05" db="EMBL/GenBank/DDBJ databases">
        <title>Genome of Sphingobium sp. strain.</title>
        <authorList>
            <person name="Fan R."/>
        </authorList>
    </citation>
    <scope>NUCLEOTIDE SEQUENCE</scope>
    <source>
        <strain evidence="8">H33</strain>
    </source>
</reference>
<evidence type="ECO:0000256" key="1">
    <source>
        <dbReference type="ARBA" id="ARBA00003416"/>
    </source>
</evidence>
<dbReference type="RefSeq" id="WP_214621473.1">
    <property type="nucleotide sequence ID" value="NZ_JAHGAW010000001.1"/>
</dbReference>
<evidence type="ECO:0000256" key="3">
    <source>
        <dbReference type="ARBA" id="ARBA00021840"/>
    </source>
</evidence>
<dbReference type="InterPro" id="IPR003798">
    <property type="entry name" value="DNA_recombination_RmuC"/>
</dbReference>
<protein>
    <recommendedName>
        <fullName evidence="3">DNA recombination protein RmuC homolog</fullName>
    </recommendedName>
</protein>
<dbReference type="AlphaFoldDB" id="A0A9X1AJD0"/>
<dbReference type="Proteomes" id="UP001138757">
    <property type="component" value="Unassembled WGS sequence"/>
</dbReference>
<comment type="similarity">
    <text evidence="2">Belongs to the RmuC family.</text>
</comment>
<evidence type="ECO:0000256" key="4">
    <source>
        <dbReference type="ARBA" id="ARBA00023054"/>
    </source>
</evidence>
<accession>A0A9X1AJD0</accession>